<sequence>MKARSVRRREVLGALAALGGLGLGGRVFAAPPSEAGPRLVTILLRGAVDGLNVVTPYTDARYYQARSSIALAPPGKEQGLLDLDGHFGLHPACAPLLPLWQSRRLAVIHAAGSPDPSRSHFDAQDFMETARPGEREASDGWLNRALRAMQSRQPQVQALSSGPTLSRISRGDERITAAMLGADGGRRATVDQPPVAEALAQLYQQAGELSGAYREARQTRERILDDLQPADAMARASLAQRRGFALEAAQLATLLRRQAELRLVFTSINGWDTHVRQGGAQGELAGLLDGFSQGLARLATDLDSLLDDTLILVMSEFGRTLRENGSGGTDHGHGNIMLLLGAGVAGGKVYGQWPGLDDAALFEQRDLAVTTDFRSVLAYVGERHLRLSDKQLADVFPKAPPAPAGLGGLLKA</sequence>
<dbReference type="Pfam" id="PF07394">
    <property type="entry name" value="DUF1501"/>
    <property type="match status" value="1"/>
</dbReference>
<dbReference type="OrthoDB" id="9779968at2"/>
<dbReference type="PROSITE" id="PS51318">
    <property type="entry name" value="TAT"/>
    <property type="match status" value="1"/>
</dbReference>
<dbReference type="InterPro" id="IPR010869">
    <property type="entry name" value="DUF1501"/>
</dbReference>
<accession>A0A1H8ZXM8</accession>
<name>A0A1H8ZXM8_9GAMM</name>
<dbReference type="InterPro" id="IPR006311">
    <property type="entry name" value="TAT_signal"/>
</dbReference>
<proteinExistence type="predicted"/>
<evidence type="ECO:0000313" key="2">
    <source>
        <dbReference type="Proteomes" id="UP000199233"/>
    </source>
</evidence>
<dbReference type="RefSeq" id="WP_093280809.1">
    <property type="nucleotide sequence ID" value="NZ_FOFS01000001.1"/>
</dbReference>
<dbReference type="EMBL" id="FOFS01000001">
    <property type="protein sequence ID" value="SEP69189.1"/>
    <property type="molecule type" value="Genomic_DNA"/>
</dbReference>
<dbReference type="PANTHER" id="PTHR43737:SF1">
    <property type="entry name" value="DUF1501 DOMAIN-CONTAINING PROTEIN"/>
    <property type="match status" value="1"/>
</dbReference>
<keyword evidence="2" id="KW-1185">Reference proteome</keyword>
<protein>
    <submittedName>
        <fullName evidence="1">Uncharacterized conserved protein, DUF1501 family</fullName>
    </submittedName>
</protein>
<dbReference type="PANTHER" id="PTHR43737">
    <property type="entry name" value="BLL7424 PROTEIN"/>
    <property type="match status" value="1"/>
</dbReference>
<organism evidence="1 2">
    <name type="scientific">Solimonas aquatica</name>
    <dbReference type="NCBI Taxonomy" id="489703"/>
    <lineage>
        <taxon>Bacteria</taxon>
        <taxon>Pseudomonadati</taxon>
        <taxon>Pseudomonadota</taxon>
        <taxon>Gammaproteobacteria</taxon>
        <taxon>Nevskiales</taxon>
        <taxon>Nevskiaceae</taxon>
        <taxon>Solimonas</taxon>
    </lineage>
</organism>
<dbReference type="Proteomes" id="UP000199233">
    <property type="component" value="Unassembled WGS sequence"/>
</dbReference>
<evidence type="ECO:0000313" key="1">
    <source>
        <dbReference type="EMBL" id="SEP69189.1"/>
    </source>
</evidence>
<dbReference type="STRING" id="489703.SAMN04488038_101200"/>
<reference evidence="1 2" key="1">
    <citation type="submission" date="2016-10" db="EMBL/GenBank/DDBJ databases">
        <authorList>
            <person name="de Groot N.N."/>
        </authorList>
    </citation>
    <scope>NUCLEOTIDE SEQUENCE [LARGE SCALE GENOMIC DNA]</scope>
    <source>
        <strain evidence="1 2">DSM 25927</strain>
    </source>
</reference>
<dbReference type="AlphaFoldDB" id="A0A1H8ZXM8"/>
<gene>
    <name evidence="1" type="ORF">SAMN04488038_101200</name>
</gene>